<protein>
    <submittedName>
        <fullName evidence="1">Uncharacterized protein</fullName>
    </submittedName>
</protein>
<proteinExistence type="predicted"/>
<evidence type="ECO:0000313" key="2">
    <source>
        <dbReference type="Proteomes" id="UP001396898"/>
    </source>
</evidence>
<name>A0ABR1R7J9_9PEZI</name>
<comment type="caution">
    <text evidence="1">The sequence shown here is derived from an EMBL/GenBank/DDBJ whole genome shotgun (WGS) entry which is preliminary data.</text>
</comment>
<dbReference type="EMBL" id="JAQQWI010000018">
    <property type="protein sequence ID" value="KAK8001729.1"/>
    <property type="molecule type" value="Genomic_DNA"/>
</dbReference>
<gene>
    <name evidence="1" type="ORF">PG991_013951</name>
</gene>
<accession>A0ABR1R7J9</accession>
<evidence type="ECO:0000313" key="1">
    <source>
        <dbReference type="EMBL" id="KAK8001729.1"/>
    </source>
</evidence>
<keyword evidence="2" id="KW-1185">Reference proteome</keyword>
<sequence length="216" mass="23992">MLNNQLPPQDYSEFGPKIPGKVFRYNNGDISVANGFTVSPGRPYYDLDDEMSCRPSTIGYDTDRMLKDDGQVVRLSERTWVPLQCYSTATIYNCGPFAPCLFKPGDASDPSDLMASEYIFRMMHFTNEGGVSRAITNGGIRKVAGNNPTWVGSLVPDNYNDRRTSQVSTGLGGEFCLLIGLMALAQVRGNCDRAFATEPKWHNNRWTGRRNPPGCK</sequence>
<reference evidence="1 2" key="1">
    <citation type="submission" date="2023-01" db="EMBL/GenBank/DDBJ databases">
        <title>Analysis of 21 Apiospora genomes using comparative genomics revels a genus with tremendous synthesis potential of carbohydrate active enzymes and secondary metabolites.</title>
        <authorList>
            <person name="Sorensen T."/>
        </authorList>
    </citation>
    <scope>NUCLEOTIDE SEQUENCE [LARGE SCALE GENOMIC DNA]</scope>
    <source>
        <strain evidence="1 2">CBS 20057</strain>
    </source>
</reference>
<organism evidence="1 2">
    <name type="scientific">Apiospora marii</name>
    <dbReference type="NCBI Taxonomy" id="335849"/>
    <lineage>
        <taxon>Eukaryota</taxon>
        <taxon>Fungi</taxon>
        <taxon>Dikarya</taxon>
        <taxon>Ascomycota</taxon>
        <taxon>Pezizomycotina</taxon>
        <taxon>Sordariomycetes</taxon>
        <taxon>Xylariomycetidae</taxon>
        <taxon>Amphisphaeriales</taxon>
        <taxon>Apiosporaceae</taxon>
        <taxon>Apiospora</taxon>
    </lineage>
</organism>
<dbReference type="Proteomes" id="UP001396898">
    <property type="component" value="Unassembled WGS sequence"/>
</dbReference>